<feature type="transmembrane region" description="Helical" evidence="1">
    <location>
        <begin position="115"/>
        <end position="135"/>
    </location>
</feature>
<feature type="transmembrane region" description="Helical" evidence="1">
    <location>
        <begin position="313"/>
        <end position="333"/>
    </location>
</feature>
<sequence length="480" mass="55772">MKFTRTDALFLFLCIALGVVAELCFLHGRAGVSHPIFLFVFFVIIFWRIRNHSINNKQIGFLLFICIWSISLGYFLYSNTIFFVLNILILPIMVALFLMIMTMPKKVVWYKLQFIGYYVQILLIPFKYIGDLLKVLSNKLQSKLNNNEHKTIKKIVHGLLISVPIILIATILLVSADHQFASLLGEIPNYLLKIDIEDTFRLVYVLMIGLGIFLFVGSLLNYSIVPKTVEAKIENRWDSITIITVLIVLNSLYVLFAAVQFQYLFNDSLVSGMTFSQYARRGFFELITVSILNWTILITVIKYQNRDGLRSLVQVMLSLLIVMTGIILYSAFIRMQLYEEVYGYTILRVLAHSFMIFLAIILVYTFIKVWITRLSLIHFYFITAILYISFLNVWDIDGWIVGKNLDRYERTGKIDIHYISGLSYSGTLGLVELYKQNPNIPELKQVLEWKKEDIRMNKDHWQSYNITGEKAKRALQNLDL</sequence>
<keyword evidence="1" id="KW-1133">Transmembrane helix</keyword>
<dbReference type="EMBL" id="JAFBDZ010000001">
    <property type="protein sequence ID" value="MBM7584084.1"/>
    <property type="molecule type" value="Genomic_DNA"/>
</dbReference>
<organism evidence="2 3">
    <name type="scientific">Rossellomorea pakistanensis</name>
    <dbReference type="NCBI Taxonomy" id="992288"/>
    <lineage>
        <taxon>Bacteria</taxon>
        <taxon>Bacillati</taxon>
        <taxon>Bacillota</taxon>
        <taxon>Bacilli</taxon>
        <taxon>Bacillales</taxon>
        <taxon>Bacillaceae</taxon>
        <taxon>Rossellomorea</taxon>
    </lineage>
</organism>
<evidence type="ECO:0000256" key="1">
    <source>
        <dbReference type="SAM" id="Phobius"/>
    </source>
</evidence>
<feature type="transmembrane region" description="Helical" evidence="1">
    <location>
        <begin position="155"/>
        <end position="174"/>
    </location>
</feature>
<reference evidence="2 3" key="1">
    <citation type="submission" date="2021-01" db="EMBL/GenBank/DDBJ databases">
        <title>Genomic Encyclopedia of Type Strains, Phase IV (KMG-IV): sequencing the most valuable type-strain genomes for metagenomic binning, comparative biology and taxonomic classification.</title>
        <authorList>
            <person name="Goeker M."/>
        </authorList>
    </citation>
    <scope>NUCLEOTIDE SEQUENCE [LARGE SCALE GENOMIC DNA]</scope>
    <source>
        <strain evidence="2 3">DSM 24834</strain>
    </source>
</reference>
<feature type="transmembrane region" description="Helical" evidence="1">
    <location>
        <begin position="59"/>
        <end position="77"/>
    </location>
</feature>
<proteinExistence type="predicted"/>
<dbReference type="Proteomes" id="UP001646157">
    <property type="component" value="Unassembled WGS sequence"/>
</dbReference>
<keyword evidence="1" id="KW-0812">Transmembrane</keyword>
<feature type="transmembrane region" description="Helical" evidence="1">
    <location>
        <begin position="282"/>
        <end position="301"/>
    </location>
</feature>
<dbReference type="Pfam" id="PF13687">
    <property type="entry name" value="DUF4153"/>
    <property type="match status" value="1"/>
</dbReference>
<feature type="transmembrane region" description="Helical" evidence="1">
    <location>
        <begin position="345"/>
        <end position="371"/>
    </location>
</feature>
<feature type="transmembrane region" description="Helical" evidence="1">
    <location>
        <begin position="83"/>
        <end position="103"/>
    </location>
</feature>
<keyword evidence="1" id="KW-0472">Membrane</keyword>
<keyword evidence="3" id="KW-1185">Reference proteome</keyword>
<dbReference type="InterPro" id="IPR025291">
    <property type="entry name" value="DUF4153"/>
</dbReference>
<evidence type="ECO:0000313" key="3">
    <source>
        <dbReference type="Proteomes" id="UP001646157"/>
    </source>
</evidence>
<feature type="transmembrane region" description="Helical" evidence="1">
    <location>
        <begin position="202"/>
        <end position="220"/>
    </location>
</feature>
<dbReference type="RefSeq" id="WP_205168276.1">
    <property type="nucleotide sequence ID" value="NZ_JAFBDZ010000001.1"/>
</dbReference>
<gene>
    <name evidence="2" type="ORF">JOC86_000621</name>
</gene>
<accession>A0ABS2N8B4</accession>
<feature type="transmembrane region" description="Helical" evidence="1">
    <location>
        <begin position="377"/>
        <end position="394"/>
    </location>
</feature>
<evidence type="ECO:0000313" key="2">
    <source>
        <dbReference type="EMBL" id="MBM7584084.1"/>
    </source>
</evidence>
<feature type="transmembrane region" description="Helical" evidence="1">
    <location>
        <begin position="31"/>
        <end position="47"/>
    </location>
</feature>
<evidence type="ECO:0008006" key="4">
    <source>
        <dbReference type="Google" id="ProtNLM"/>
    </source>
</evidence>
<feature type="transmembrane region" description="Helical" evidence="1">
    <location>
        <begin position="240"/>
        <end position="261"/>
    </location>
</feature>
<protein>
    <recommendedName>
        <fullName evidence="4">DUF4173 domain-containing protein</fullName>
    </recommendedName>
</protein>
<name>A0ABS2N8B4_9BACI</name>
<comment type="caution">
    <text evidence="2">The sequence shown here is derived from an EMBL/GenBank/DDBJ whole genome shotgun (WGS) entry which is preliminary data.</text>
</comment>